<protein>
    <submittedName>
        <fullName evidence="5">SH319-like protein</fullName>
    </submittedName>
</protein>
<sequence>MVEPESLRVRAEMLLELFVRRRCLGREGWKDGRATGPWYWCSHLEKHYECVCVPAYVCVVLVLAPPLLTEVVDILFRRAVRLGAAALPLDDLHVDPEEWVRCDPLTTVNFTVETVLVDATQVEAIHVNTGRPEITILSAKPMNEVGFRDAKPSVPKPGSSDVPSKHTENIDHVNGKVSTPAIKPPPQVPKAAPRGFQTDLSEAVEPGPLKPKGPPPPNPRPTVIKQEPPTGDLIQLDDVDNGSVPLRPTSVIGLKPLRPLPPRRYDEQEINNKPEFLRKQLKSTVEQTGEAVVSDTIGDTVNKPKGLAGPPPPAKPKPTTLPKPAVAAKPSVSAKPTIIKPLLPSRSDLEQDKPVAANDYIADNSKADEFRSKVNQNADSGTVKPLSHKRPTIIRPTRVVGSGSLENINNSADKQAETKSKDDTFSASHEQTLQPRLLPAKRPASMVNIPKNLELELANNNLPKANTARSSENVSSTGENFTAMSLPKPSPRPAARSRPASMMVQPVSKPPPPSLGPSLDDSSVKMKSQGPPSRPAFKPSRPAPHIKQTHDSTEQSTEKSQDAPDRKPFHQRIGVSVMPRPPAPARQQKAEDTDSSEEEEFFNAQEKPDRPPETREVQKRPPRPGDRPSQPPSSPSKGEIASKTKPPRSRAPNVKEARPALPSRPGPGHPLYFHMMQTPHAIALHDYTAQAADELSFMAGDVVLLSLGVDDDWLAGSVDEKEGIFPRAFVKVKMPLSGETLDDEEVSQDSVDLYEDASPEKPDTLGVGPRCRARFDFDGDGPDDLVFEDGDVIRLLERVGPEWLRGELNGKNGLFPLAFVETIEDLPSQGDTKTDSGNMVKAVFDFDGEHGELCFQAGDSVKVTHIVNEEWLFGEKGPHKGQFPVQFVDYVPPGLPPLDPHHNSNQGLPTGEQSLDRIPHSLATWDDEPDKSPSPRQTLSKASNPNPTTAHSDNTTTRITKTPSPQHTGTIQHCVALYDYSAQTPDDLEFSTGDHIEIVEQVGEEWAKGRIGERVGLFPMAFVEIQAGGANSGTISSKTSLHTSPSETEGTPGLALYEFLGEEQNELTFHEGDTVLVQGPVDGAPEWSWGLGLELFLALFLLTLLLFAGLPVEHEGMGQQFTLNHSGNIILMSCHGDDGFREMELYLLQAQEEISRSFSEELTGCGGSSSGVVTGGDDSSNNANIRSGGCVDSSNKNDDGRSTTNSLIGNNNSRCSSTTKHESCSINNSNNSRSSNISTTSIIESGNQDKTEELKHEDRYSTEDLSGLDKDDVIFLYDNVEFFREYDRQLEEQNYEKRKGSNDRNELQAGESMDEEALSSGDLSCSDMCSGRMESESVGSGSGAQSEGSVTGDNMVAKESGETVVETDAGFYWLTCSIVEPTGSKDIKCNKGEIPTKLESETSENSEGNSNVKKGDRNQESLESGSHMGEARRAKSQDREVSLVQVLDLGQGQPNSPPDGAATPMTQGPILDPPPSFAS</sequence>
<feature type="compositionally biased region" description="Polar residues" evidence="3">
    <location>
        <begin position="425"/>
        <end position="434"/>
    </location>
</feature>
<feature type="compositionally biased region" description="Low complexity" evidence="3">
    <location>
        <begin position="1170"/>
        <end position="1180"/>
    </location>
</feature>
<evidence type="ECO:0000313" key="6">
    <source>
        <dbReference type="Proteomes" id="UP001164746"/>
    </source>
</evidence>
<feature type="compositionally biased region" description="Polar residues" evidence="3">
    <location>
        <begin position="467"/>
        <end position="483"/>
    </location>
</feature>
<feature type="compositionally biased region" description="Basic and acidic residues" evidence="3">
    <location>
        <begin position="548"/>
        <end position="568"/>
    </location>
</feature>
<dbReference type="PRINTS" id="PR00452">
    <property type="entry name" value="SH3DOMAIN"/>
</dbReference>
<feature type="non-terminal residue" evidence="5">
    <location>
        <position position="1"/>
    </location>
</feature>
<feature type="compositionally biased region" description="Polar residues" evidence="3">
    <location>
        <begin position="1337"/>
        <end position="1352"/>
    </location>
</feature>
<name>A0ABY7DNH2_MYAAR</name>
<evidence type="ECO:0000256" key="3">
    <source>
        <dbReference type="SAM" id="MobiDB-lite"/>
    </source>
</evidence>
<feature type="region of interest" description="Disordered" evidence="3">
    <location>
        <begin position="894"/>
        <end position="968"/>
    </location>
</feature>
<feature type="compositionally biased region" description="Basic and acidic residues" evidence="3">
    <location>
        <begin position="606"/>
        <end position="626"/>
    </location>
</feature>
<dbReference type="PROSITE" id="PS50002">
    <property type="entry name" value="SH3"/>
    <property type="match status" value="4"/>
</dbReference>
<gene>
    <name evidence="5" type="ORF">MAR_022288</name>
</gene>
<dbReference type="PANTHER" id="PTHR14167:SF116">
    <property type="entry name" value="CAP, ISOFORM AC"/>
    <property type="match status" value="1"/>
</dbReference>
<feature type="domain" description="SH3" evidence="4">
    <location>
        <begin position="969"/>
        <end position="1028"/>
    </location>
</feature>
<feature type="domain" description="SH3" evidence="4">
    <location>
        <begin position="676"/>
        <end position="735"/>
    </location>
</feature>
<evidence type="ECO:0000256" key="2">
    <source>
        <dbReference type="PROSITE-ProRule" id="PRU00192"/>
    </source>
</evidence>
<accession>A0ABY7DNH2</accession>
<dbReference type="SMART" id="SM00326">
    <property type="entry name" value="SH3"/>
    <property type="match status" value="5"/>
</dbReference>
<dbReference type="InterPro" id="IPR001452">
    <property type="entry name" value="SH3_domain"/>
</dbReference>
<feature type="compositionally biased region" description="Low complexity" evidence="3">
    <location>
        <begin position="493"/>
        <end position="507"/>
    </location>
</feature>
<feature type="region of interest" description="Disordered" evidence="3">
    <location>
        <begin position="1398"/>
        <end position="1479"/>
    </location>
</feature>
<dbReference type="Gene3D" id="2.30.30.40">
    <property type="entry name" value="SH3 Domains"/>
    <property type="match status" value="5"/>
</dbReference>
<proteinExistence type="predicted"/>
<feature type="compositionally biased region" description="Low complexity" evidence="3">
    <location>
        <begin position="1224"/>
        <end position="1246"/>
    </location>
</feature>
<feature type="compositionally biased region" description="Basic and acidic residues" evidence="3">
    <location>
        <begin position="1294"/>
        <end position="1306"/>
    </location>
</feature>
<keyword evidence="6" id="KW-1185">Reference proteome</keyword>
<evidence type="ECO:0000259" key="4">
    <source>
        <dbReference type="PROSITE" id="PS50002"/>
    </source>
</evidence>
<evidence type="ECO:0000313" key="5">
    <source>
        <dbReference type="EMBL" id="WAQ97915.1"/>
    </source>
</evidence>
<feature type="compositionally biased region" description="Pro residues" evidence="3">
    <location>
        <begin position="208"/>
        <end position="220"/>
    </location>
</feature>
<evidence type="ECO:0000256" key="1">
    <source>
        <dbReference type="ARBA" id="ARBA00022443"/>
    </source>
</evidence>
<dbReference type="Pfam" id="PF00018">
    <property type="entry name" value="SH3_1"/>
    <property type="match status" value="3"/>
</dbReference>
<feature type="compositionally biased region" description="Polar residues" evidence="3">
    <location>
        <begin position="903"/>
        <end position="913"/>
    </location>
</feature>
<feature type="region of interest" description="Disordered" evidence="3">
    <location>
        <begin position="1294"/>
        <end position="1354"/>
    </location>
</feature>
<feature type="compositionally biased region" description="Basic and acidic residues" evidence="3">
    <location>
        <begin position="414"/>
        <end position="424"/>
    </location>
</feature>
<keyword evidence="1 2" id="KW-0728">SH3 domain</keyword>
<dbReference type="PRINTS" id="PR00499">
    <property type="entry name" value="P67PHOX"/>
</dbReference>
<feature type="compositionally biased region" description="Pro residues" evidence="3">
    <location>
        <begin position="309"/>
        <end position="321"/>
    </location>
</feature>
<feature type="region of interest" description="Disordered" evidence="3">
    <location>
        <begin position="146"/>
        <end position="445"/>
    </location>
</feature>
<dbReference type="SUPFAM" id="SSF50044">
    <property type="entry name" value="SH3-domain"/>
    <property type="match status" value="5"/>
</dbReference>
<feature type="domain" description="SH3" evidence="4">
    <location>
        <begin position="766"/>
        <end position="825"/>
    </location>
</feature>
<dbReference type="InterPro" id="IPR036028">
    <property type="entry name" value="SH3-like_dom_sf"/>
</dbReference>
<feature type="compositionally biased region" description="Basic and acidic residues" evidence="3">
    <location>
        <begin position="163"/>
        <end position="174"/>
    </location>
</feature>
<feature type="domain" description="SH3" evidence="4">
    <location>
        <begin position="835"/>
        <end position="893"/>
    </location>
</feature>
<feature type="compositionally biased region" description="Basic and acidic residues" evidence="3">
    <location>
        <begin position="1429"/>
        <end position="1441"/>
    </location>
</feature>
<reference evidence="5" key="1">
    <citation type="submission" date="2022-11" db="EMBL/GenBank/DDBJ databases">
        <title>Centuries of genome instability and evolution in soft-shell clam transmissible cancer (bioRxiv).</title>
        <authorList>
            <person name="Hart S.F.M."/>
            <person name="Yonemitsu M.A."/>
            <person name="Giersch R.M."/>
            <person name="Beal B.F."/>
            <person name="Arriagada G."/>
            <person name="Davis B.W."/>
            <person name="Ostrander E.A."/>
            <person name="Goff S.P."/>
            <person name="Metzger M.J."/>
        </authorList>
    </citation>
    <scope>NUCLEOTIDE SEQUENCE</scope>
    <source>
        <strain evidence="5">MELC-2E11</strain>
        <tissue evidence="5">Siphon/mantle</tissue>
    </source>
</reference>
<feature type="region of interest" description="Disordered" evidence="3">
    <location>
        <begin position="1159"/>
        <end position="1263"/>
    </location>
</feature>
<organism evidence="5 6">
    <name type="scientific">Mya arenaria</name>
    <name type="common">Soft-shell clam</name>
    <dbReference type="NCBI Taxonomy" id="6604"/>
    <lineage>
        <taxon>Eukaryota</taxon>
        <taxon>Metazoa</taxon>
        <taxon>Spiralia</taxon>
        <taxon>Lophotrochozoa</taxon>
        <taxon>Mollusca</taxon>
        <taxon>Bivalvia</taxon>
        <taxon>Autobranchia</taxon>
        <taxon>Heteroconchia</taxon>
        <taxon>Euheterodonta</taxon>
        <taxon>Imparidentia</taxon>
        <taxon>Neoheterodontei</taxon>
        <taxon>Myida</taxon>
        <taxon>Myoidea</taxon>
        <taxon>Myidae</taxon>
        <taxon>Mya</taxon>
    </lineage>
</organism>
<dbReference type="InterPro" id="IPR050384">
    <property type="entry name" value="Endophilin_SH3RF"/>
</dbReference>
<dbReference type="CDD" id="cd00174">
    <property type="entry name" value="SH3"/>
    <property type="match status" value="3"/>
</dbReference>
<feature type="region of interest" description="Disordered" evidence="3">
    <location>
        <begin position="458"/>
        <end position="672"/>
    </location>
</feature>
<feature type="compositionally biased region" description="Polar residues" evidence="3">
    <location>
        <begin position="1202"/>
        <end position="1218"/>
    </location>
</feature>
<dbReference type="Proteomes" id="UP001164746">
    <property type="component" value="Chromosome 3"/>
</dbReference>
<dbReference type="EMBL" id="CP111014">
    <property type="protein sequence ID" value="WAQ97915.1"/>
    <property type="molecule type" value="Genomic_DNA"/>
</dbReference>
<dbReference type="PANTHER" id="PTHR14167">
    <property type="entry name" value="SH3 DOMAIN-CONTAINING"/>
    <property type="match status" value="1"/>
</dbReference>
<feature type="compositionally biased region" description="Polar residues" evidence="3">
    <location>
        <begin position="934"/>
        <end position="968"/>
    </location>
</feature>
<feature type="compositionally biased region" description="Basic and acidic residues" evidence="3">
    <location>
        <begin position="263"/>
        <end position="278"/>
    </location>
</feature>
<feature type="compositionally biased region" description="Basic and acidic residues" evidence="3">
    <location>
        <begin position="1247"/>
        <end position="1263"/>
    </location>
</feature>
<feature type="compositionally biased region" description="Polar residues" evidence="3">
    <location>
        <begin position="404"/>
        <end position="413"/>
    </location>
</feature>